<dbReference type="AlphaFoldDB" id="A0A3G8YIQ0"/>
<feature type="transmembrane region" description="Helical" evidence="6">
    <location>
        <begin position="298"/>
        <end position="315"/>
    </location>
</feature>
<evidence type="ECO:0000256" key="3">
    <source>
        <dbReference type="ARBA" id="ARBA00022692"/>
    </source>
</evidence>
<keyword evidence="5 6" id="KW-0472">Membrane</keyword>
<dbReference type="RefSeq" id="WP_124868963.1">
    <property type="nucleotide sequence ID" value="NZ_CP034183.1"/>
</dbReference>
<dbReference type="GO" id="GO:0015920">
    <property type="term" value="P:lipopolysaccharide transport"/>
    <property type="evidence" value="ECO:0007669"/>
    <property type="project" value="TreeGrafter"/>
</dbReference>
<evidence type="ECO:0000256" key="4">
    <source>
        <dbReference type="ARBA" id="ARBA00022989"/>
    </source>
</evidence>
<keyword evidence="8" id="KW-1185">Reference proteome</keyword>
<dbReference type="Pfam" id="PF03739">
    <property type="entry name" value="LptF_LptG"/>
    <property type="match status" value="1"/>
</dbReference>
<evidence type="ECO:0000256" key="6">
    <source>
        <dbReference type="SAM" id="Phobius"/>
    </source>
</evidence>
<feature type="transmembrane region" description="Helical" evidence="6">
    <location>
        <begin position="60"/>
        <end position="81"/>
    </location>
</feature>
<comment type="subcellular location">
    <subcellularLocation>
        <location evidence="1">Cell membrane</location>
        <topology evidence="1">Multi-pass membrane protein</topology>
    </subcellularLocation>
</comment>
<accession>A0A3G8YIQ0</accession>
<keyword evidence="2" id="KW-1003">Cell membrane</keyword>
<dbReference type="Proteomes" id="UP000276417">
    <property type="component" value="Chromosome 1"/>
</dbReference>
<dbReference type="PANTHER" id="PTHR33529:SF6">
    <property type="entry name" value="YJGP_YJGQ FAMILY PERMEASE"/>
    <property type="match status" value="1"/>
</dbReference>
<gene>
    <name evidence="7" type="ORF">EHF33_06330</name>
</gene>
<evidence type="ECO:0000256" key="1">
    <source>
        <dbReference type="ARBA" id="ARBA00004651"/>
    </source>
</evidence>
<organism evidence="7 8">
    <name type="scientific">Deinococcus psychrotolerans</name>
    <dbReference type="NCBI Taxonomy" id="2489213"/>
    <lineage>
        <taxon>Bacteria</taxon>
        <taxon>Thermotogati</taxon>
        <taxon>Deinococcota</taxon>
        <taxon>Deinococci</taxon>
        <taxon>Deinococcales</taxon>
        <taxon>Deinococcaceae</taxon>
        <taxon>Deinococcus</taxon>
    </lineage>
</organism>
<dbReference type="KEGG" id="dph:EHF33_06330"/>
<proteinExistence type="predicted"/>
<keyword evidence="4 6" id="KW-1133">Transmembrane helix</keyword>
<sequence length="352" mass="37967">MRGLFSRYLFKEIAPLYAGGVLLFLFLKMTDIISGTVGAMLSYHTSLLSALTLLSYQLPLVLNICLVVSVPFAVLMAFGRLAKDSEVKAAYAGGVRPLSMLWPLLLPALVVGAAVYFNAAYLTPSGNQKYIKYFYTDIYKLAVPTPTTQNYAHAEGGNFFTAGRIDSLGNGSPKTLSSLTGVVVQTPQGTYSASGGRWDAAAKTWTLFGGYRVDPQGVITALSAPITFAQTDVVARPPPPTDQSTTPQLRAQLATLTPNTEDYRRAAYELSRRVADSFTPLIFVLAAGTLGLALTNRAWAVGAVILFLVTFYALWNTAPQLAAVGALPHLLAAWLPNLVFALFGLLMAWRLR</sequence>
<evidence type="ECO:0000256" key="5">
    <source>
        <dbReference type="ARBA" id="ARBA00023136"/>
    </source>
</evidence>
<feature type="transmembrane region" description="Helical" evidence="6">
    <location>
        <begin position="9"/>
        <end position="26"/>
    </location>
</feature>
<dbReference type="InterPro" id="IPR005495">
    <property type="entry name" value="LptG/LptF_permease"/>
</dbReference>
<feature type="transmembrane region" description="Helical" evidence="6">
    <location>
        <begin position="101"/>
        <end position="122"/>
    </location>
</feature>
<feature type="transmembrane region" description="Helical" evidence="6">
    <location>
        <begin position="327"/>
        <end position="349"/>
    </location>
</feature>
<dbReference type="GO" id="GO:0043190">
    <property type="term" value="C:ATP-binding cassette (ABC) transporter complex"/>
    <property type="evidence" value="ECO:0007669"/>
    <property type="project" value="TreeGrafter"/>
</dbReference>
<evidence type="ECO:0000313" key="7">
    <source>
        <dbReference type="EMBL" id="AZI42414.1"/>
    </source>
</evidence>
<evidence type="ECO:0000313" key="8">
    <source>
        <dbReference type="Proteomes" id="UP000276417"/>
    </source>
</evidence>
<dbReference type="OrthoDB" id="58676at2"/>
<protein>
    <submittedName>
        <fullName evidence="7">YjgP/YjgQ family permease</fullName>
    </submittedName>
</protein>
<reference evidence="7 8" key="1">
    <citation type="submission" date="2018-11" db="EMBL/GenBank/DDBJ databases">
        <title>Deinococcus shelandsis sp. nov., isolated from South Shetland Islands soil of Antarctica.</title>
        <authorList>
            <person name="Tian J."/>
        </authorList>
    </citation>
    <scope>NUCLEOTIDE SEQUENCE [LARGE SCALE GENOMIC DNA]</scope>
    <source>
        <strain evidence="7 8">S14-83T</strain>
    </source>
</reference>
<name>A0A3G8YIQ0_9DEIO</name>
<keyword evidence="3 6" id="KW-0812">Transmembrane</keyword>
<evidence type="ECO:0000256" key="2">
    <source>
        <dbReference type="ARBA" id="ARBA00022475"/>
    </source>
</evidence>
<dbReference type="PANTHER" id="PTHR33529">
    <property type="entry name" value="SLR0882 PROTEIN-RELATED"/>
    <property type="match status" value="1"/>
</dbReference>
<dbReference type="EMBL" id="CP034183">
    <property type="protein sequence ID" value="AZI42414.1"/>
    <property type="molecule type" value="Genomic_DNA"/>
</dbReference>